<protein>
    <submittedName>
        <fullName evidence="2">Uncharacterized protein</fullName>
    </submittedName>
</protein>
<sequence length="257" mass="30061">MLFCFQAYPHPSCLDSKSCVKGPTTFVEIFNPSSSTTTEERRIEAWAKFARNAREDDERRDRARKEVEERQNPKGLTTFVDIFKPSNNRTTEERRILQGGETSRQAPMLQSNDDPENEDWDKPGLQPTEVKGYVEYGPSMNDNVVPTFFAPPYDYTPGRDVSDQVAEPERQANEEFNRQRLSRRTWWTSERWTHFRLVVAKEEGNEGWADYYNESIYHCTCPFKCQQCATRGEDETRETYRLQGRKVENLDTPSPMK</sequence>
<name>A0A3D8S9J5_9HELO</name>
<feature type="compositionally biased region" description="Basic and acidic residues" evidence="1">
    <location>
        <begin position="53"/>
        <end position="72"/>
    </location>
</feature>
<organism evidence="2 3">
    <name type="scientific">Coleophoma cylindrospora</name>
    <dbReference type="NCBI Taxonomy" id="1849047"/>
    <lineage>
        <taxon>Eukaryota</taxon>
        <taxon>Fungi</taxon>
        <taxon>Dikarya</taxon>
        <taxon>Ascomycota</taxon>
        <taxon>Pezizomycotina</taxon>
        <taxon>Leotiomycetes</taxon>
        <taxon>Helotiales</taxon>
        <taxon>Dermateaceae</taxon>
        <taxon>Coleophoma</taxon>
    </lineage>
</organism>
<feature type="region of interest" description="Disordered" evidence="1">
    <location>
        <begin position="53"/>
        <end position="128"/>
    </location>
</feature>
<proteinExistence type="predicted"/>
<dbReference type="EMBL" id="PDLM01000003">
    <property type="protein sequence ID" value="RDW82811.1"/>
    <property type="molecule type" value="Genomic_DNA"/>
</dbReference>
<dbReference type="AlphaFoldDB" id="A0A3D8S9J5"/>
<gene>
    <name evidence="2" type="ORF">BP6252_03923</name>
</gene>
<evidence type="ECO:0000313" key="3">
    <source>
        <dbReference type="Proteomes" id="UP000256645"/>
    </source>
</evidence>
<dbReference type="Proteomes" id="UP000256645">
    <property type="component" value="Unassembled WGS sequence"/>
</dbReference>
<feature type="compositionally biased region" description="Polar residues" evidence="1">
    <location>
        <begin position="100"/>
        <end position="112"/>
    </location>
</feature>
<evidence type="ECO:0000256" key="1">
    <source>
        <dbReference type="SAM" id="MobiDB-lite"/>
    </source>
</evidence>
<keyword evidence="3" id="KW-1185">Reference proteome</keyword>
<reference evidence="2 3" key="1">
    <citation type="journal article" date="2018" name="IMA Fungus">
        <title>IMA Genome-F 9: Draft genome sequence of Annulohypoxylon stygium, Aspergillus mulundensis, Berkeleyomyces basicola (syn. Thielaviopsis basicola), Ceratocystis smalleyi, two Cercospora beticola strains, Coleophoma cylindrospora, Fusarium fracticaudum, Phialophora cf. hyalina, and Morchella septimelata.</title>
        <authorList>
            <person name="Wingfield B.D."/>
            <person name="Bills G.F."/>
            <person name="Dong Y."/>
            <person name="Huang W."/>
            <person name="Nel W.J."/>
            <person name="Swalarsk-Parry B.S."/>
            <person name="Vaghefi N."/>
            <person name="Wilken P.M."/>
            <person name="An Z."/>
            <person name="de Beer Z.W."/>
            <person name="De Vos L."/>
            <person name="Chen L."/>
            <person name="Duong T.A."/>
            <person name="Gao Y."/>
            <person name="Hammerbacher A."/>
            <person name="Kikkert J.R."/>
            <person name="Li Y."/>
            <person name="Li H."/>
            <person name="Li K."/>
            <person name="Li Q."/>
            <person name="Liu X."/>
            <person name="Ma X."/>
            <person name="Naidoo K."/>
            <person name="Pethybridge S.J."/>
            <person name="Sun J."/>
            <person name="Steenkamp E.T."/>
            <person name="van der Nest M.A."/>
            <person name="van Wyk S."/>
            <person name="Wingfield M.J."/>
            <person name="Xiong C."/>
            <person name="Yue Q."/>
            <person name="Zhang X."/>
        </authorList>
    </citation>
    <scope>NUCLEOTIDE SEQUENCE [LARGE SCALE GENOMIC DNA]</scope>
    <source>
        <strain evidence="2 3">BP6252</strain>
    </source>
</reference>
<evidence type="ECO:0000313" key="2">
    <source>
        <dbReference type="EMBL" id="RDW82811.1"/>
    </source>
</evidence>
<accession>A0A3D8S9J5</accession>
<comment type="caution">
    <text evidence="2">The sequence shown here is derived from an EMBL/GenBank/DDBJ whole genome shotgun (WGS) entry which is preliminary data.</text>
</comment>